<evidence type="ECO:0000313" key="4">
    <source>
        <dbReference type="EMBL" id="MFD1398016.1"/>
    </source>
</evidence>
<dbReference type="InterPro" id="IPR003593">
    <property type="entry name" value="AAA+_ATPase"/>
</dbReference>
<evidence type="ECO:0000256" key="2">
    <source>
        <dbReference type="ARBA" id="ARBA00022840"/>
    </source>
</evidence>
<sequence>MSEITIKQVTKRYGAKQVLKGVDLNLAAEHIYALLGRNGVGKSTLLRMINNRTLATSGSITMDGQSVVDNETIQNRVYLMNDSPLYPIDKTVSWHFHTAKLMFGGFDEALAAHLVKAFHVDQTRQLRQLSTGFKTIVKLIIALCVPCDFILLDEPVLGLDAPNREQFYQELLATYAQRPRTFVIATHLIEEIATLVDHVFVLAHGVVTIDEAAETLQARGRAVSGPHQAVATYLAETPILSQTTMGQLTTAYTMNVPATPAPAAVQVTALNLQQLFIALTREDESDAV</sequence>
<dbReference type="PANTHER" id="PTHR43158:SF5">
    <property type="entry name" value="ABC TRANSPORTER, ATP-BINDING PROTEIN"/>
    <property type="match status" value="1"/>
</dbReference>
<evidence type="ECO:0000259" key="3">
    <source>
        <dbReference type="PROSITE" id="PS50893"/>
    </source>
</evidence>
<dbReference type="RefSeq" id="WP_204118575.1">
    <property type="nucleotide sequence ID" value="NZ_BOLV01000006.1"/>
</dbReference>
<comment type="caution">
    <text evidence="4">The sequence shown here is derived from an EMBL/GenBank/DDBJ whole genome shotgun (WGS) entry which is preliminary data.</text>
</comment>
<feature type="domain" description="ABC transporter" evidence="3">
    <location>
        <begin position="4"/>
        <end position="229"/>
    </location>
</feature>
<reference evidence="5" key="1">
    <citation type="journal article" date="2019" name="Int. J. Syst. Evol. Microbiol.">
        <title>The Global Catalogue of Microorganisms (GCM) 10K type strain sequencing project: providing services to taxonomists for standard genome sequencing and annotation.</title>
        <authorList>
            <consortium name="The Broad Institute Genomics Platform"/>
            <consortium name="The Broad Institute Genome Sequencing Center for Infectious Disease"/>
            <person name="Wu L."/>
            <person name="Ma J."/>
        </authorList>
    </citation>
    <scope>NUCLEOTIDE SEQUENCE [LARGE SCALE GENOMIC DNA]</scope>
    <source>
        <strain evidence="5">CCM 9110</strain>
    </source>
</reference>
<keyword evidence="5" id="KW-1185">Reference proteome</keyword>
<accession>A0ABW4BC02</accession>
<keyword evidence="1" id="KW-0547">Nucleotide-binding</keyword>
<organism evidence="4 5">
    <name type="scientific">Lacticaseibacillus suilingensis</name>
    <dbReference type="NCBI Taxonomy" id="2799577"/>
    <lineage>
        <taxon>Bacteria</taxon>
        <taxon>Bacillati</taxon>
        <taxon>Bacillota</taxon>
        <taxon>Bacilli</taxon>
        <taxon>Lactobacillales</taxon>
        <taxon>Lactobacillaceae</taxon>
        <taxon>Lacticaseibacillus</taxon>
    </lineage>
</organism>
<dbReference type="Gene3D" id="3.40.50.300">
    <property type="entry name" value="P-loop containing nucleotide triphosphate hydrolases"/>
    <property type="match status" value="1"/>
</dbReference>
<dbReference type="PROSITE" id="PS50893">
    <property type="entry name" value="ABC_TRANSPORTER_2"/>
    <property type="match status" value="1"/>
</dbReference>
<name>A0ABW4BC02_9LACO</name>
<proteinExistence type="predicted"/>
<evidence type="ECO:0000256" key="1">
    <source>
        <dbReference type="ARBA" id="ARBA00022741"/>
    </source>
</evidence>
<dbReference type="CDD" id="cd03230">
    <property type="entry name" value="ABC_DR_subfamily_A"/>
    <property type="match status" value="1"/>
</dbReference>
<dbReference type="InterPro" id="IPR003439">
    <property type="entry name" value="ABC_transporter-like_ATP-bd"/>
</dbReference>
<dbReference type="PANTHER" id="PTHR43158">
    <property type="entry name" value="SKFA PEPTIDE EXPORT ATP-BINDING PROTEIN SKFE"/>
    <property type="match status" value="1"/>
</dbReference>
<dbReference type="Proteomes" id="UP001597199">
    <property type="component" value="Unassembled WGS sequence"/>
</dbReference>
<dbReference type="GO" id="GO:0005524">
    <property type="term" value="F:ATP binding"/>
    <property type="evidence" value="ECO:0007669"/>
    <property type="project" value="UniProtKB-KW"/>
</dbReference>
<dbReference type="EMBL" id="JBHTOA010000015">
    <property type="protein sequence ID" value="MFD1398016.1"/>
    <property type="molecule type" value="Genomic_DNA"/>
</dbReference>
<dbReference type="SUPFAM" id="SSF52540">
    <property type="entry name" value="P-loop containing nucleoside triphosphate hydrolases"/>
    <property type="match status" value="1"/>
</dbReference>
<protein>
    <submittedName>
        <fullName evidence="4">ATP-binding cassette domain-containing protein</fullName>
    </submittedName>
</protein>
<gene>
    <name evidence="4" type="ORF">ACFQ41_01685</name>
</gene>
<evidence type="ECO:0000313" key="5">
    <source>
        <dbReference type="Proteomes" id="UP001597199"/>
    </source>
</evidence>
<dbReference type="SMART" id="SM00382">
    <property type="entry name" value="AAA"/>
    <property type="match status" value="1"/>
</dbReference>
<keyword evidence="2 4" id="KW-0067">ATP-binding</keyword>
<dbReference type="InterPro" id="IPR027417">
    <property type="entry name" value="P-loop_NTPase"/>
</dbReference>
<dbReference type="Pfam" id="PF00005">
    <property type="entry name" value="ABC_tran"/>
    <property type="match status" value="1"/>
</dbReference>